<evidence type="ECO:0000313" key="3">
    <source>
        <dbReference type="Proteomes" id="UP000229385"/>
    </source>
</evidence>
<name>A0A2M7XBB6_9BACT</name>
<dbReference type="InterPro" id="IPR002125">
    <property type="entry name" value="CMP_dCMP_dom"/>
</dbReference>
<comment type="caution">
    <text evidence="2">The sequence shown here is derived from an EMBL/GenBank/DDBJ whole genome shotgun (WGS) entry which is preliminary data.</text>
</comment>
<dbReference type="SUPFAM" id="SSF53927">
    <property type="entry name" value="Cytidine deaminase-like"/>
    <property type="match status" value="1"/>
</dbReference>
<dbReference type="Proteomes" id="UP000229385">
    <property type="component" value="Unassembled WGS sequence"/>
</dbReference>
<dbReference type="Gene3D" id="3.40.50.450">
    <property type="match status" value="1"/>
</dbReference>
<accession>A0A2M7XBB6</accession>
<organism evidence="2 3">
    <name type="scientific">Candidatus Uhrbacteria bacterium CG_4_9_14_3_um_filter_50_9</name>
    <dbReference type="NCBI Taxonomy" id="1975035"/>
    <lineage>
        <taxon>Bacteria</taxon>
        <taxon>Candidatus Uhriibacteriota</taxon>
    </lineage>
</organism>
<reference evidence="3" key="1">
    <citation type="submission" date="2017-09" db="EMBL/GenBank/DDBJ databases">
        <title>Depth-based differentiation of microbial function through sediment-hosted aquifers and enrichment of novel symbionts in the deep terrestrial subsurface.</title>
        <authorList>
            <person name="Probst A.J."/>
            <person name="Ladd B."/>
            <person name="Jarett J.K."/>
            <person name="Geller-Mcgrath D.E."/>
            <person name="Sieber C.M.K."/>
            <person name="Emerson J.B."/>
            <person name="Anantharaman K."/>
            <person name="Thomas B.C."/>
            <person name="Malmstrom R."/>
            <person name="Stieglmeier M."/>
            <person name="Klingl A."/>
            <person name="Woyke T."/>
            <person name="Ryan C.M."/>
            <person name="Banfield J.F."/>
        </authorList>
    </citation>
    <scope>NUCLEOTIDE SEQUENCE [LARGE SCALE GENOMIC DNA]</scope>
</reference>
<dbReference type="GO" id="GO:0003824">
    <property type="term" value="F:catalytic activity"/>
    <property type="evidence" value="ECO:0007669"/>
    <property type="project" value="InterPro"/>
</dbReference>
<feature type="domain" description="CMP/dCMP-type deaminase" evidence="1">
    <location>
        <begin position="19"/>
        <end position="153"/>
    </location>
</feature>
<dbReference type="SUPFAM" id="SSF52309">
    <property type="entry name" value="N-(deoxy)ribosyltransferase-like"/>
    <property type="match status" value="1"/>
</dbReference>
<proteinExistence type="predicted"/>
<dbReference type="InterPro" id="IPR016193">
    <property type="entry name" value="Cytidine_deaminase-like"/>
</dbReference>
<dbReference type="Pfam" id="PF00383">
    <property type="entry name" value="dCMP_cyt_deam_1"/>
    <property type="match status" value="1"/>
</dbReference>
<dbReference type="PROSITE" id="PS51747">
    <property type="entry name" value="CYT_DCMP_DEAMINASES_2"/>
    <property type="match status" value="1"/>
</dbReference>
<evidence type="ECO:0000313" key="2">
    <source>
        <dbReference type="EMBL" id="PJA45170.1"/>
    </source>
</evidence>
<dbReference type="Gene3D" id="3.40.140.10">
    <property type="entry name" value="Cytidine Deaminase, domain 2"/>
    <property type="match status" value="1"/>
</dbReference>
<sequence length="303" mass="33202">MLDISYPYMPEGRLLTYVSADHPLMQEAAKARAECAGDPLYPVGGVLVKDGRVIARAGNGYNRGPGTVHVCPRIVLDCPSGTGYDLCDLHDAPGHAEQMTIKAAREAGEDPTGADFYMYGHWWACEPCWNALIEAGVRDVYVTDDAHERFSRDRVYGETLKSSVKSAYIAGPITNVEDFASQAAFYESIGAVCEEMGCKARIPHRDNTLNEDRDQGNSRGVFEWAANESRVNDVVVAEVSDPSLGTGGELVEAHNHGTPIVLLSRKGARVSRFVLGNPSVVYHIEYETQEDALKQIRNVLKQL</sequence>
<gene>
    <name evidence="2" type="ORF">CO174_05040</name>
</gene>
<evidence type="ECO:0000259" key="1">
    <source>
        <dbReference type="PROSITE" id="PS51747"/>
    </source>
</evidence>
<protein>
    <recommendedName>
        <fullName evidence="1">CMP/dCMP-type deaminase domain-containing protein</fullName>
    </recommendedName>
</protein>
<dbReference type="EMBL" id="PFWU01000049">
    <property type="protein sequence ID" value="PJA45170.1"/>
    <property type="molecule type" value="Genomic_DNA"/>
</dbReference>
<dbReference type="AlphaFoldDB" id="A0A2M7XBB6"/>